<evidence type="ECO:0000313" key="2">
    <source>
        <dbReference type="EMBL" id="MBD1399414.1"/>
    </source>
</evidence>
<dbReference type="RefSeq" id="WP_191153692.1">
    <property type="nucleotide sequence ID" value="NZ_JACWUN010000002.1"/>
</dbReference>
<protein>
    <submittedName>
        <fullName evidence="2">Type II toxin-antitoxin system CcdA family antitoxin</fullName>
    </submittedName>
</protein>
<dbReference type="EMBL" id="JACWUN010000002">
    <property type="protein sequence ID" value="MBD1399414.1"/>
    <property type="molecule type" value="Genomic_DNA"/>
</dbReference>
<organism evidence="2 3">
    <name type="scientific">Pelovirga terrestris</name>
    <dbReference type="NCBI Taxonomy" id="2771352"/>
    <lineage>
        <taxon>Bacteria</taxon>
        <taxon>Pseudomonadati</taxon>
        <taxon>Thermodesulfobacteriota</taxon>
        <taxon>Desulfuromonadia</taxon>
        <taxon>Geobacterales</taxon>
        <taxon>Geobacteraceae</taxon>
        <taxon>Pelovirga</taxon>
    </lineage>
</organism>
<evidence type="ECO:0000256" key="1">
    <source>
        <dbReference type="ARBA" id="ARBA00022649"/>
    </source>
</evidence>
<dbReference type="AlphaFoldDB" id="A0A8J6R4P2"/>
<gene>
    <name evidence="2" type="ORF">ICT70_01880</name>
</gene>
<comment type="caution">
    <text evidence="2">The sequence shown here is derived from an EMBL/GenBank/DDBJ whole genome shotgun (WGS) entry which is preliminary data.</text>
</comment>
<accession>A0A8J6R4P2</accession>
<sequence>MTLAEKISKTGRQATNVTISKDLLDDARKLKVNISQAAERGLERANAEKRSALWLEENCQAIESSNQYVERQGLPLAKYREF</sequence>
<name>A0A8J6R4P2_9BACT</name>
<keyword evidence="1" id="KW-1277">Toxin-antitoxin system</keyword>
<proteinExistence type="predicted"/>
<reference evidence="2" key="1">
    <citation type="submission" date="2020-09" db="EMBL/GenBank/DDBJ databases">
        <title>Pelobacter alkaliphilus sp. nov., a novel anaerobic arsenate-reducing bacterium from terrestrial mud volcano.</title>
        <authorList>
            <person name="Khomyakova M.A."/>
            <person name="Merkel A.Y."/>
            <person name="Slobodkin A.I."/>
        </authorList>
    </citation>
    <scope>NUCLEOTIDE SEQUENCE</scope>
    <source>
        <strain evidence="2">M08fum</strain>
    </source>
</reference>
<dbReference type="InterPro" id="IPR009956">
    <property type="entry name" value="Post-segregation_anti-tox_CcdA"/>
</dbReference>
<keyword evidence="3" id="KW-1185">Reference proteome</keyword>
<dbReference type="Pfam" id="PF07362">
    <property type="entry name" value="CcdA"/>
    <property type="match status" value="1"/>
</dbReference>
<dbReference type="Proteomes" id="UP000632828">
    <property type="component" value="Unassembled WGS sequence"/>
</dbReference>
<evidence type="ECO:0000313" key="3">
    <source>
        <dbReference type="Proteomes" id="UP000632828"/>
    </source>
</evidence>